<keyword evidence="4 9" id="KW-0067">ATP-binding</keyword>
<evidence type="ECO:0000256" key="2">
    <source>
        <dbReference type="ARBA" id="ARBA00022598"/>
    </source>
</evidence>
<keyword evidence="3 9" id="KW-0547">Nucleotide-binding</keyword>
<evidence type="ECO:0000256" key="9">
    <source>
        <dbReference type="RuleBase" id="RU363036"/>
    </source>
</evidence>
<comment type="similarity">
    <text evidence="9">Belongs to the class-I aminoacyl-tRNA synthetase family.</text>
</comment>
<dbReference type="InterPro" id="IPR050489">
    <property type="entry name" value="Tyr-tRNA_synthase"/>
</dbReference>
<evidence type="ECO:0000256" key="1">
    <source>
        <dbReference type="ARBA" id="ARBA00013160"/>
    </source>
</evidence>
<dbReference type="AlphaFoldDB" id="A0A392NXS3"/>
<evidence type="ECO:0000313" key="12">
    <source>
        <dbReference type="Proteomes" id="UP000265520"/>
    </source>
</evidence>
<evidence type="ECO:0000256" key="8">
    <source>
        <dbReference type="ARBA" id="ARBA00048248"/>
    </source>
</evidence>
<dbReference type="Gene3D" id="1.10.240.10">
    <property type="entry name" value="Tyrosyl-Transfer RNA Synthetase"/>
    <property type="match status" value="1"/>
</dbReference>
<evidence type="ECO:0000256" key="5">
    <source>
        <dbReference type="ARBA" id="ARBA00022917"/>
    </source>
</evidence>
<dbReference type="EMBL" id="LXQA010054151">
    <property type="protein sequence ID" value="MCI04050.1"/>
    <property type="molecule type" value="Genomic_DNA"/>
</dbReference>
<dbReference type="EC" id="6.1.1.1" evidence="1"/>
<dbReference type="GO" id="GO:0005737">
    <property type="term" value="C:cytoplasm"/>
    <property type="evidence" value="ECO:0007669"/>
    <property type="project" value="TreeGrafter"/>
</dbReference>
<feature type="region of interest" description="Disordered" evidence="10">
    <location>
        <begin position="1"/>
        <end position="22"/>
    </location>
</feature>
<dbReference type="PANTHER" id="PTHR46264">
    <property type="entry name" value="TYROSINE-TRNA LIGASE"/>
    <property type="match status" value="1"/>
</dbReference>
<protein>
    <recommendedName>
        <fullName evidence="1">tyrosine--tRNA ligase</fullName>
        <ecNumber evidence="1">6.1.1.1</ecNumber>
    </recommendedName>
    <alternativeName>
        <fullName evidence="7">Tyrosyl-tRNA synthetase</fullName>
    </alternativeName>
</protein>
<name>A0A392NXS3_9FABA</name>
<sequence>DMLPGLKQGQEKMSKSNQSSSVFMEDDKVDVIEKINNAHCPPKIVEGNSCLEYIRYLIFPSFKEFTVERDADNGGNKIYKSFEELVVDYESGELHPDNLKSALSKSLNEILEIGNLCTQH</sequence>
<dbReference type="InterPro" id="IPR002305">
    <property type="entry name" value="aa-tRNA-synth_Ic"/>
</dbReference>
<dbReference type="GO" id="GO:0006437">
    <property type="term" value="P:tyrosyl-tRNA aminoacylation"/>
    <property type="evidence" value="ECO:0007669"/>
    <property type="project" value="TreeGrafter"/>
</dbReference>
<keyword evidence="2 9" id="KW-0436">Ligase</keyword>
<feature type="non-terminal residue" evidence="11">
    <location>
        <position position="1"/>
    </location>
</feature>
<organism evidence="11 12">
    <name type="scientific">Trifolium medium</name>
    <dbReference type="NCBI Taxonomy" id="97028"/>
    <lineage>
        <taxon>Eukaryota</taxon>
        <taxon>Viridiplantae</taxon>
        <taxon>Streptophyta</taxon>
        <taxon>Embryophyta</taxon>
        <taxon>Tracheophyta</taxon>
        <taxon>Spermatophyta</taxon>
        <taxon>Magnoliopsida</taxon>
        <taxon>eudicotyledons</taxon>
        <taxon>Gunneridae</taxon>
        <taxon>Pentapetalae</taxon>
        <taxon>rosids</taxon>
        <taxon>fabids</taxon>
        <taxon>Fabales</taxon>
        <taxon>Fabaceae</taxon>
        <taxon>Papilionoideae</taxon>
        <taxon>50 kb inversion clade</taxon>
        <taxon>NPAAA clade</taxon>
        <taxon>Hologalegina</taxon>
        <taxon>IRL clade</taxon>
        <taxon>Trifolieae</taxon>
        <taxon>Trifolium</taxon>
    </lineage>
</organism>
<keyword evidence="12" id="KW-1185">Reference proteome</keyword>
<dbReference type="GO" id="GO:0005524">
    <property type="term" value="F:ATP binding"/>
    <property type="evidence" value="ECO:0007669"/>
    <property type="project" value="UniProtKB-KW"/>
</dbReference>
<dbReference type="Proteomes" id="UP000265520">
    <property type="component" value="Unassembled WGS sequence"/>
</dbReference>
<keyword evidence="6 9" id="KW-0030">Aminoacyl-tRNA synthetase</keyword>
<dbReference type="GO" id="GO:0004831">
    <property type="term" value="F:tyrosine-tRNA ligase activity"/>
    <property type="evidence" value="ECO:0007669"/>
    <property type="project" value="UniProtKB-EC"/>
</dbReference>
<comment type="catalytic activity">
    <reaction evidence="8">
        <text>tRNA(Tyr) + L-tyrosine + ATP = L-tyrosyl-tRNA(Tyr) + AMP + diphosphate + H(+)</text>
        <dbReference type="Rhea" id="RHEA:10220"/>
        <dbReference type="Rhea" id="RHEA-COMP:9706"/>
        <dbReference type="Rhea" id="RHEA-COMP:9707"/>
        <dbReference type="ChEBI" id="CHEBI:15378"/>
        <dbReference type="ChEBI" id="CHEBI:30616"/>
        <dbReference type="ChEBI" id="CHEBI:33019"/>
        <dbReference type="ChEBI" id="CHEBI:58315"/>
        <dbReference type="ChEBI" id="CHEBI:78442"/>
        <dbReference type="ChEBI" id="CHEBI:78536"/>
        <dbReference type="ChEBI" id="CHEBI:456215"/>
        <dbReference type="EC" id="6.1.1.1"/>
    </reaction>
</comment>
<evidence type="ECO:0000256" key="7">
    <source>
        <dbReference type="ARBA" id="ARBA00033323"/>
    </source>
</evidence>
<keyword evidence="5 9" id="KW-0648">Protein biosynthesis</keyword>
<evidence type="ECO:0000256" key="6">
    <source>
        <dbReference type="ARBA" id="ARBA00023146"/>
    </source>
</evidence>
<dbReference type="Pfam" id="PF00579">
    <property type="entry name" value="tRNA-synt_1b"/>
    <property type="match status" value="1"/>
</dbReference>
<proteinExistence type="inferred from homology"/>
<evidence type="ECO:0000313" key="11">
    <source>
        <dbReference type="EMBL" id="MCI04050.1"/>
    </source>
</evidence>
<evidence type="ECO:0000256" key="4">
    <source>
        <dbReference type="ARBA" id="ARBA00022840"/>
    </source>
</evidence>
<dbReference type="PANTHER" id="PTHR46264:SF4">
    <property type="entry name" value="TYROSINE--TRNA LIGASE, CYTOPLASMIC"/>
    <property type="match status" value="1"/>
</dbReference>
<accession>A0A392NXS3</accession>
<dbReference type="SUPFAM" id="SSF52374">
    <property type="entry name" value="Nucleotidylyl transferase"/>
    <property type="match status" value="1"/>
</dbReference>
<evidence type="ECO:0000256" key="10">
    <source>
        <dbReference type="SAM" id="MobiDB-lite"/>
    </source>
</evidence>
<evidence type="ECO:0000256" key="3">
    <source>
        <dbReference type="ARBA" id="ARBA00022741"/>
    </source>
</evidence>
<reference evidence="11 12" key="1">
    <citation type="journal article" date="2018" name="Front. Plant Sci.">
        <title>Red Clover (Trifolium pratense) and Zigzag Clover (T. medium) - A Picture of Genomic Similarities and Differences.</title>
        <authorList>
            <person name="Dluhosova J."/>
            <person name="Istvanek J."/>
            <person name="Nedelnik J."/>
            <person name="Repkova J."/>
        </authorList>
    </citation>
    <scope>NUCLEOTIDE SEQUENCE [LARGE SCALE GENOMIC DNA]</scope>
    <source>
        <strain evidence="12">cv. 10/8</strain>
        <tissue evidence="11">Leaf</tissue>
    </source>
</reference>
<comment type="caution">
    <text evidence="11">The sequence shown here is derived from an EMBL/GenBank/DDBJ whole genome shotgun (WGS) entry which is preliminary data.</text>
</comment>